<feature type="transmembrane region" description="Helical" evidence="2">
    <location>
        <begin position="234"/>
        <end position="256"/>
    </location>
</feature>
<dbReference type="SUPFAM" id="SSF81606">
    <property type="entry name" value="PP2C-like"/>
    <property type="match status" value="1"/>
</dbReference>
<dbReference type="GO" id="GO:0016791">
    <property type="term" value="F:phosphatase activity"/>
    <property type="evidence" value="ECO:0007669"/>
    <property type="project" value="TreeGrafter"/>
</dbReference>
<dbReference type="SUPFAM" id="SSF55781">
    <property type="entry name" value="GAF domain-like"/>
    <property type="match status" value="1"/>
</dbReference>
<keyword evidence="2" id="KW-1133">Transmembrane helix</keyword>
<keyword evidence="2" id="KW-0812">Transmembrane</keyword>
<dbReference type="PANTHER" id="PTHR43156">
    <property type="entry name" value="STAGE II SPORULATION PROTEIN E-RELATED"/>
    <property type="match status" value="1"/>
</dbReference>
<dbReference type="Gene3D" id="3.30.450.40">
    <property type="match status" value="1"/>
</dbReference>
<dbReference type="InterPro" id="IPR001932">
    <property type="entry name" value="PPM-type_phosphatase-like_dom"/>
</dbReference>
<evidence type="ECO:0000256" key="1">
    <source>
        <dbReference type="ARBA" id="ARBA00022801"/>
    </source>
</evidence>
<comment type="caution">
    <text evidence="4">The sequence shown here is derived from an EMBL/GenBank/DDBJ whole genome shotgun (WGS) entry which is preliminary data.</text>
</comment>
<feature type="transmembrane region" description="Helical" evidence="2">
    <location>
        <begin position="162"/>
        <end position="183"/>
    </location>
</feature>
<dbReference type="Gene3D" id="3.60.40.10">
    <property type="entry name" value="PPM-type phosphatase domain"/>
    <property type="match status" value="1"/>
</dbReference>
<evidence type="ECO:0000313" key="5">
    <source>
        <dbReference type="Proteomes" id="UP001185092"/>
    </source>
</evidence>
<dbReference type="AlphaFoldDB" id="A0AAE4BRE5"/>
<name>A0AAE4BRE5_9BACT</name>
<organism evidence="4 5">
    <name type="scientific">Aureibacter tunicatorum</name>
    <dbReference type="NCBI Taxonomy" id="866807"/>
    <lineage>
        <taxon>Bacteria</taxon>
        <taxon>Pseudomonadati</taxon>
        <taxon>Bacteroidota</taxon>
        <taxon>Cytophagia</taxon>
        <taxon>Cytophagales</taxon>
        <taxon>Persicobacteraceae</taxon>
        <taxon>Aureibacter</taxon>
    </lineage>
</organism>
<dbReference type="Proteomes" id="UP001185092">
    <property type="component" value="Unassembled WGS sequence"/>
</dbReference>
<accession>A0AAE4BRE5</accession>
<dbReference type="Pfam" id="PF07228">
    <property type="entry name" value="SpoIIE"/>
    <property type="match status" value="1"/>
</dbReference>
<dbReference type="SMART" id="SM00331">
    <property type="entry name" value="PP2C_SIG"/>
    <property type="match status" value="1"/>
</dbReference>
<keyword evidence="1" id="KW-0378">Hydrolase</keyword>
<evidence type="ECO:0000259" key="3">
    <source>
        <dbReference type="SMART" id="SM00331"/>
    </source>
</evidence>
<dbReference type="InterPro" id="IPR029016">
    <property type="entry name" value="GAF-like_dom_sf"/>
</dbReference>
<proteinExistence type="predicted"/>
<dbReference type="RefSeq" id="WP_309939991.1">
    <property type="nucleotide sequence ID" value="NZ_AP025305.1"/>
</dbReference>
<evidence type="ECO:0000313" key="4">
    <source>
        <dbReference type="EMBL" id="MDR6240129.1"/>
    </source>
</evidence>
<evidence type="ECO:0000256" key="2">
    <source>
        <dbReference type="SAM" id="Phobius"/>
    </source>
</evidence>
<dbReference type="Pfam" id="PF01590">
    <property type="entry name" value="GAF"/>
    <property type="match status" value="1"/>
</dbReference>
<feature type="transmembrane region" description="Helical" evidence="2">
    <location>
        <begin position="99"/>
        <end position="122"/>
    </location>
</feature>
<sequence length="671" mass="77042">MGSTAWMAMLFSDLLIVFSNKTNAHSGISDQLPNAFLAFFIFFVYLFFRFNINRVEGINIIDLLWRVFVTGLTSTVASLLIKAFMFFLGNSILSNNELFLTFLYYTNIGFIIIFQISTFIVWKKLILYQKTKKLIRLWYFFEYSLFISLFLVFIKWIEFSPIFYLLITALFIVALVLSANLKWVAYLDYKQKWRGILLILLIIIYQLYFFVYMIDLGADYETFMHVTIFGNVGLVTLSSFTFIYALFALLVILFNLPTTSVFEQKLAEVVNFNRLSQTRNAGKNEEEIYDILLDSSVSAVLAAAAWIETYDEDGALNKIFTYEINAPEITDLQNKFDKEGIQDLFSSSPSSLKPNRYMASIDHHTFKSLLVYPVVMQQQHIATLYLIKDVSDGFNREMLDIVKAFADQASISVENYRLIHEAIANERYKEELKIAKRVHDSLLPTKLVDNDKLTIKAYSKAAADVGGDYYDTFQISDNKWALIIGDVSGKGTSAAFHMAEMKGVFQSLAQLDMCPKDFMNNANKALSRCLDRASFITASYYVIDTESNTISFSRAGHCPTLYYDSQEKSARYYESKGMGLGILRNSMYEDFVYVNTVSYSAGDMLYLYTDGLTEAKNNTEEFGYERLKDSFEKHVNEDLQDILHNVVMDVHDFCGAQMPDDDYTAILVKFH</sequence>
<feature type="transmembrane region" description="Helical" evidence="2">
    <location>
        <begin position="134"/>
        <end position="156"/>
    </location>
</feature>
<dbReference type="InterPro" id="IPR003018">
    <property type="entry name" value="GAF"/>
</dbReference>
<feature type="transmembrane region" description="Helical" evidence="2">
    <location>
        <begin position="34"/>
        <end position="52"/>
    </location>
</feature>
<dbReference type="EMBL" id="JAVDQD010000004">
    <property type="protein sequence ID" value="MDR6240129.1"/>
    <property type="molecule type" value="Genomic_DNA"/>
</dbReference>
<keyword evidence="5" id="KW-1185">Reference proteome</keyword>
<dbReference type="InterPro" id="IPR036457">
    <property type="entry name" value="PPM-type-like_dom_sf"/>
</dbReference>
<protein>
    <submittedName>
        <fullName evidence="4">Serine phosphatase RsbU (Regulator of sigma subunit)</fullName>
    </submittedName>
</protein>
<gene>
    <name evidence="4" type="ORF">HNQ88_003195</name>
</gene>
<feature type="transmembrane region" description="Helical" evidence="2">
    <location>
        <begin position="64"/>
        <end position="87"/>
    </location>
</feature>
<feature type="transmembrane region" description="Helical" evidence="2">
    <location>
        <begin position="195"/>
        <end position="214"/>
    </location>
</feature>
<feature type="domain" description="PPM-type phosphatase" evidence="3">
    <location>
        <begin position="450"/>
        <end position="670"/>
    </location>
</feature>
<reference evidence="4" key="1">
    <citation type="submission" date="2023-07" db="EMBL/GenBank/DDBJ databases">
        <title>Genomic Encyclopedia of Type Strains, Phase IV (KMG-IV): sequencing the most valuable type-strain genomes for metagenomic binning, comparative biology and taxonomic classification.</title>
        <authorList>
            <person name="Goeker M."/>
        </authorList>
    </citation>
    <scope>NUCLEOTIDE SEQUENCE</scope>
    <source>
        <strain evidence="4">DSM 26174</strain>
    </source>
</reference>
<dbReference type="PANTHER" id="PTHR43156:SF2">
    <property type="entry name" value="STAGE II SPORULATION PROTEIN E"/>
    <property type="match status" value="1"/>
</dbReference>
<dbReference type="InterPro" id="IPR052016">
    <property type="entry name" value="Bact_Sigma-Reg"/>
</dbReference>
<keyword evidence="2" id="KW-0472">Membrane</keyword>